<dbReference type="InterPro" id="IPR027935">
    <property type="entry name" value="Di19_C"/>
</dbReference>
<evidence type="ECO:0000313" key="4">
    <source>
        <dbReference type="Proteomes" id="UP001141806"/>
    </source>
</evidence>
<evidence type="ECO:0000313" key="3">
    <source>
        <dbReference type="EMBL" id="KAJ4954958.1"/>
    </source>
</evidence>
<dbReference type="EMBL" id="JAMYWD010000011">
    <property type="protein sequence ID" value="KAJ4954958.1"/>
    <property type="molecule type" value="Genomic_DNA"/>
</dbReference>
<sequence length="124" mass="13867">MQRKRRYRKGGSHSTISLLRKELREGNLQSLLGGSSCVVSSSNTAADPLLSSFIYNLPFGEESESTHSHSSAEARSARKNSEETLVDRSVQSLPPLSDKEQEEKTRRCEFVQGMLMSMMLDDDL</sequence>
<dbReference type="AlphaFoldDB" id="A0A9Q0GW72"/>
<gene>
    <name evidence="3" type="ORF">NE237_011741</name>
</gene>
<dbReference type="OrthoDB" id="6270329at2759"/>
<dbReference type="Pfam" id="PF14571">
    <property type="entry name" value="Di19_C"/>
    <property type="match status" value="1"/>
</dbReference>
<feature type="region of interest" description="Disordered" evidence="1">
    <location>
        <begin position="61"/>
        <end position="105"/>
    </location>
</feature>
<proteinExistence type="predicted"/>
<dbReference type="PANTHER" id="PTHR31875">
    <property type="entry name" value="PROTEIN DEHYDRATION-INDUCED 19"/>
    <property type="match status" value="1"/>
</dbReference>
<dbReference type="PANTHER" id="PTHR31875:SF26">
    <property type="entry name" value="PROTEIN DEHYDRATION-INDUCED 19-RELATED"/>
    <property type="match status" value="1"/>
</dbReference>
<comment type="caution">
    <text evidence="3">The sequence shown here is derived from an EMBL/GenBank/DDBJ whole genome shotgun (WGS) entry which is preliminary data.</text>
</comment>
<feature type="compositionally biased region" description="Basic and acidic residues" evidence="1">
    <location>
        <begin position="64"/>
        <end position="86"/>
    </location>
</feature>
<feature type="domain" description="Di19 C-terminal" evidence="2">
    <location>
        <begin position="16"/>
        <end position="119"/>
    </location>
</feature>
<organism evidence="3 4">
    <name type="scientific">Protea cynaroides</name>
    <dbReference type="NCBI Taxonomy" id="273540"/>
    <lineage>
        <taxon>Eukaryota</taxon>
        <taxon>Viridiplantae</taxon>
        <taxon>Streptophyta</taxon>
        <taxon>Embryophyta</taxon>
        <taxon>Tracheophyta</taxon>
        <taxon>Spermatophyta</taxon>
        <taxon>Magnoliopsida</taxon>
        <taxon>Proteales</taxon>
        <taxon>Proteaceae</taxon>
        <taxon>Protea</taxon>
    </lineage>
</organism>
<evidence type="ECO:0000259" key="2">
    <source>
        <dbReference type="Pfam" id="PF14571"/>
    </source>
</evidence>
<dbReference type="Proteomes" id="UP001141806">
    <property type="component" value="Unassembled WGS sequence"/>
</dbReference>
<reference evidence="3" key="1">
    <citation type="journal article" date="2023" name="Plant J.">
        <title>The genome of the king protea, Protea cynaroides.</title>
        <authorList>
            <person name="Chang J."/>
            <person name="Duong T.A."/>
            <person name="Schoeman C."/>
            <person name="Ma X."/>
            <person name="Roodt D."/>
            <person name="Barker N."/>
            <person name="Li Z."/>
            <person name="Van de Peer Y."/>
            <person name="Mizrachi E."/>
        </authorList>
    </citation>
    <scope>NUCLEOTIDE SEQUENCE</scope>
    <source>
        <tissue evidence="3">Young leaves</tissue>
    </source>
</reference>
<keyword evidence="4" id="KW-1185">Reference proteome</keyword>
<protein>
    <recommendedName>
        <fullName evidence="2">Di19 C-terminal domain-containing protein</fullName>
    </recommendedName>
</protein>
<accession>A0A9Q0GW72</accession>
<evidence type="ECO:0000256" key="1">
    <source>
        <dbReference type="SAM" id="MobiDB-lite"/>
    </source>
</evidence>
<dbReference type="InterPro" id="IPR033347">
    <property type="entry name" value="Di19"/>
</dbReference>
<name>A0A9Q0GW72_9MAGN</name>